<dbReference type="KEGG" id="lbc:LACBIDRAFT_295616"/>
<name>B0DW02_LACBS</name>
<dbReference type="RefSeq" id="XP_001888137.1">
    <property type="nucleotide sequence ID" value="XM_001888102.1"/>
</dbReference>
<dbReference type="GeneID" id="6083724"/>
<dbReference type="InParanoid" id="B0DW02"/>
<dbReference type="HOGENOM" id="CLU_645673_0_0_1"/>
<accession>B0DW02</accession>
<reference evidence="2 3" key="1">
    <citation type="journal article" date="2008" name="Nature">
        <title>The genome of Laccaria bicolor provides insights into mycorrhizal symbiosis.</title>
        <authorList>
            <person name="Martin F."/>
            <person name="Aerts A."/>
            <person name="Ahren D."/>
            <person name="Brun A."/>
            <person name="Danchin E.G.J."/>
            <person name="Duchaussoy F."/>
            <person name="Gibon J."/>
            <person name="Kohler A."/>
            <person name="Lindquist E."/>
            <person name="Pereda V."/>
            <person name="Salamov A."/>
            <person name="Shapiro H.J."/>
            <person name="Wuyts J."/>
            <person name="Blaudez D."/>
            <person name="Buee M."/>
            <person name="Brokstein P."/>
            <person name="Canbaeck B."/>
            <person name="Cohen D."/>
            <person name="Courty P.E."/>
            <person name="Coutinho P.M."/>
            <person name="Delaruelle C."/>
            <person name="Detter J.C."/>
            <person name="Deveau A."/>
            <person name="DiFazio S."/>
            <person name="Duplessis S."/>
            <person name="Fraissinet-Tachet L."/>
            <person name="Lucic E."/>
            <person name="Frey-Klett P."/>
            <person name="Fourrey C."/>
            <person name="Feussner I."/>
            <person name="Gay G."/>
            <person name="Grimwood J."/>
            <person name="Hoegger P.J."/>
            <person name="Jain P."/>
            <person name="Kilaru S."/>
            <person name="Labbe J."/>
            <person name="Lin Y.C."/>
            <person name="Legue V."/>
            <person name="Le Tacon F."/>
            <person name="Marmeisse R."/>
            <person name="Melayah D."/>
            <person name="Montanini B."/>
            <person name="Muratet M."/>
            <person name="Nehls U."/>
            <person name="Niculita-Hirzel H."/>
            <person name="Oudot-Le Secq M.P."/>
            <person name="Peter M."/>
            <person name="Quesneville H."/>
            <person name="Rajashekar B."/>
            <person name="Reich M."/>
            <person name="Rouhier N."/>
            <person name="Schmutz J."/>
            <person name="Yin T."/>
            <person name="Chalot M."/>
            <person name="Henrissat B."/>
            <person name="Kuees U."/>
            <person name="Lucas S."/>
            <person name="Van de Peer Y."/>
            <person name="Podila G.K."/>
            <person name="Polle A."/>
            <person name="Pukkila P.J."/>
            <person name="Richardson P.M."/>
            <person name="Rouze P."/>
            <person name="Sanders I.R."/>
            <person name="Stajich J.E."/>
            <person name="Tunlid A."/>
            <person name="Tuskan G."/>
            <person name="Grigoriev I.V."/>
        </authorList>
    </citation>
    <scope>NUCLEOTIDE SEQUENCE [LARGE SCALE GENOMIC DNA]</scope>
    <source>
        <strain evidence="3">S238N-H82 / ATCC MYA-4686</strain>
    </source>
</reference>
<gene>
    <name evidence="2" type="ORF">LACBIDRAFT_295616</name>
</gene>
<dbReference type="AlphaFoldDB" id="B0DW02"/>
<protein>
    <submittedName>
        <fullName evidence="2">Predicted protein</fullName>
    </submittedName>
</protein>
<dbReference type="OrthoDB" id="3018493at2759"/>
<feature type="compositionally biased region" description="Basic and acidic residues" evidence="1">
    <location>
        <begin position="50"/>
        <end position="61"/>
    </location>
</feature>
<feature type="region of interest" description="Disordered" evidence="1">
    <location>
        <begin position="50"/>
        <end position="94"/>
    </location>
</feature>
<organism evidence="3">
    <name type="scientific">Laccaria bicolor (strain S238N-H82 / ATCC MYA-4686)</name>
    <name type="common">Bicoloured deceiver</name>
    <name type="synonym">Laccaria laccata var. bicolor</name>
    <dbReference type="NCBI Taxonomy" id="486041"/>
    <lineage>
        <taxon>Eukaryota</taxon>
        <taxon>Fungi</taxon>
        <taxon>Dikarya</taxon>
        <taxon>Basidiomycota</taxon>
        <taxon>Agaricomycotina</taxon>
        <taxon>Agaricomycetes</taxon>
        <taxon>Agaricomycetidae</taxon>
        <taxon>Agaricales</taxon>
        <taxon>Agaricineae</taxon>
        <taxon>Hydnangiaceae</taxon>
        <taxon>Laccaria</taxon>
    </lineage>
</organism>
<keyword evidence="3" id="KW-1185">Reference proteome</keyword>
<evidence type="ECO:0000313" key="2">
    <source>
        <dbReference type="EMBL" id="EDR01261.1"/>
    </source>
</evidence>
<proteinExistence type="predicted"/>
<evidence type="ECO:0000256" key="1">
    <source>
        <dbReference type="SAM" id="MobiDB-lite"/>
    </source>
</evidence>
<evidence type="ECO:0000313" key="3">
    <source>
        <dbReference type="Proteomes" id="UP000001194"/>
    </source>
</evidence>
<dbReference type="EMBL" id="DS547141">
    <property type="protein sequence ID" value="EDR01261.1"/>
    <property type="molecule type" value="Genomic_DNA"/>
</dbReference>
<sequence length="425" mass="47436">MPAVPQTQTVPARTVFHEATAALGPLMNGVQTQEQLNTLLADLEELRSSRRREAENDDVREPPILNPKGRPRERRITGATEGRPQGGGARAQPKAVQTRKCGVCGQSSTCLSTPSGPLLVDDSSSAAQVSYRRIPVTVHDVSLCDVISSSMYTSRQREDWGTSPEDCVTDLYVPYHPLGLDSRTPGIGSGLYDDVLRTTCGRNEILMRCREEGSCAGTGSRPAFYRRLNDVATPSLMFTQASPPFPTASSTTIDSANSASIISPPFVLLRYKLNFHIRLSRNSNLFSSCPAPALETRFIQTMPVSMGLKNLALNRQKPILVQPLSTRQPLSSDLGSKKTETRFWWPRFGFHRRLVAEVQGMFPLSPTFFKAPDHASYSSPCMEYINSRILARRYKQRLVRHLYFQNRRRGRFMSPLKLQPVHALR</sequence>
<dbReference type="Proteomes" id="UP000001194">
    <property type="component" value="Unassembled WGS sequence"/>
</dbReference>